<dbReference type="HAMAP" id="MF_01521">
    <property type="entry name" value="MntP_pump"/>
    <property type="match status" value="1"/>
</dbReference>
<feature type="transmembrane region" description="Helical" evidence="8">
    <location>
        <begin position="119"/>
        <end position="139"/>
    </location>
</feature>
<reference evidence="10" key="1">
    <citation type="submission" date="2016-11" db="EMBL/GenBank/DDBJ databases">
        <authorList>
            <person name="Varghese N."/>
            <person name="Submissions S."/>
        </authorList>
    </citation>
    <scope>NUCLEOTIDE SEQUENCE [LARGE SCALE GENOMIC DNA]</scope>
    <source>
        <strain evidence="10">DSM 11003</strain>
    </source>
</reference>
<keyword evidence="4 8" id="KW-1133">Transmembrane helix</keyword>
<keyword evidence="5 8" id="KW-0406">Ion transport</keyword>
<feature type="transmembrane region" description="Helical" evidence="8">
    <location>
        <begin position="177"/>
        <end position="194"/>
    </location>
</feature>
<dbReference type="GO" id="GO:0005384">
    <property type="term" value="F:manganese ion transmembrane transporter activity"/>
    <property type="evidence" value="ECO:0007669"/>
    <property type="project" value="UniProtKB-UniRule"/>
</dbReference>
<comment type="function">
    <text evidence="8">Probably functions as a manganese efflux pump.</text>
</comment>
<keyword evidence="10" id="KW-1185">Reference proteome</keyword>
<evidence type="ECO:0000313" key="10">
    <source>
        <dbReference type="Proteomes" id="UP000242329"/>
    </source>
</evidence>
<feature type="transmembrane region" description="Helical" evidence="8">
    <location>
        <begin position="145"/>
        <end position="165"/>
    </location>
</feature>
<dbReference type="PANTHER" id="PTHR35529">
    <property type="entry name" value="MANGANESE EFFLUX PUMP MNTP-RELATED"/>
    <property type="match status" value="1"/>
</dbReference>
<dbReference type="Pfam" id="PF02659">
    <property type="entry name" value="Mntp"/>
    <property type="match status" value="1"/>
</dbReference>
<dbReference type="GO" id="GO:0005886">
    <property type="term" value="C:plasma membrane"/>
    <property type="evidence" value="ECO:0007669"/>
    <property type="project" value="UniProtKB-SubCell"/>
</dbReference>
<evidence type="ECO:0000256" key="8">
    <source>
        <dbReference type="HAMAP-Rule" id="MF_01521"/>
    </source>
</evidence>
<keyword evidence="2 8" id="KW-1003">Cell membrane</keyword>
<evidence type="ECO:0000256" key="1">
    <source>
        <dbReference type="ARBA" id="ARBA00022448"/>
    </source>
</evidence>
<dbReference type="EMBL" id="FQWY01000018">
    <property type="protein sequence ID" value="SHG93362.1"/>
    <property type="molecule type" value="Genomic_DNA"/>
</dbReference>
<keyword evidence="3 8" id="KW-0812">Transmembrane</keyword>
<evidence type="ECO:0000256" key="4">
    <source>
        <dbReference type="ARBA" id="ARBA00022989"/>
    </source>
</evidence>
<evidence type="ECO:0000256" key="5">
    <source>
        <dbReference type="ARBA" id="ARBA00023065"/>
    </source>
</evidence>
<feature type="transmembrane region" description="Helical" evidence="8">
    <location>
        <begin position="39"/>
        <end position="59"/>
    </location>
</feature>
<keyword evidence="6 8" id="KW-0472">Membrane</keyword>
<dbReference type="InterPro" id="IPR003810">
    <property type="entry name" value="Mntp/YtaF"/>
</dbReference>
<protein>
    <recommendedName>
        <fullName evidence="8">Putative manganese efflux pump MntP</fullName>
    </recommendedName>
</protein>
<comment type="similarity">
    <text evidence="8">Belongs to the MntP (TC 9.B.29) family.</text>
</comment>
<accession>A0A1M5NV22</accession>
<feature type="transmembrane region" description="Helical" evidence="8">
    <location>
        <begin position="6"/>
        <end position="27"/>
    </location>
</feature>
<gene>
    <name evidence="8" type="primary">mntP</name>
    <name evidence="9" type="ORF">SAMN02745221_01308</name>
</gene>
<evidence type="ECO:0000256" key="2">
    <source>
        <dbReference type="ARBA" id="ARBA00022475"/>
    </source>
</evidence>
<dbReference type="InterPro" id="IPR022929">
    <property type="entry name" value="Put_MntP"/>
</dbReference>
<dbReference type="Proteomes" id="UP000242329">
    <property type="component" value="Unassembled WGS sequence"/>
</dbReference>
<evidence type="ECO:0000256" key="3">
    <source>
        <dbReference type="ARBA" id="ARBA00022692"/>
    </source>
</evidence>
<keyword evidence="1 8" id="KW-0813">Transport</keyword>
<dbReference type="AlphaFoldDB" id="A0A1M5NV22"/>
<feature type="transmembrane region" description="Helical" evidence="8">
    <location>
        <begin position="65"/>
        <end position="85"/>
    </location>
</feature>
<name>A0A1M5NV22_9FIRM</name>
<evidence type="ECO:0000313" key="9">
    <source>
        <dbReference type="EMBL" id="SHG93362.1"/>
    </source>
</evidence>
<organism evidence="9 10">
    <name type="scientific">Thermosyntropha lipolytica DSM 11003</name>
    <dbReference type="NCBI Taxonomy" id="1123382"/>
    <lineage>
        <taxon>Bacteria</taxon>
        <taxon>Bacillati</taxon>
        <taxon>Bacillota</taxon>
        <taxon>Clostridia</taxon>
        <taxon>Eubacteriales</taxon>
        <taxon>Syntrophomonadaceae</taxon>
        <taxon>Thermosyntropha</taxon>
    </lineage>
</organism>
<dbReference type="RefSeq" id="WP_073091809.1">
    <property type="nucleotide sequence ID" value="NZ_FQWY01000018.1"/>
</dbReference>
<evidence type="ECO:0000256" key="6">
    <source>
        <dbReference type="ARBA" id="ARBA00023136"/>
    </source>
</evidence>
<evidence type="ECO:0000256" key="7">
    <source>
        <dbReference type="ARBA" id="ARBA00023211"/>
    </source>
</evidence>
<dbReference type="PANTHER" id="PTHR35529:SF1">
    <property type="entry name" value="MANGANESE EFFLUX PUMP MNTP-RELATED"/>
    <property type="match status" value="1"/>
</dbReference>
<comment type="subcellular location">
    <subcellularLocation>
        <location evidence="8">Cell membrane</location>
        <topology evidence="8">Multi-pass membrane protein</topology>
    </subcellularLocation>
</comment>
<dbReference type="OrthoDB" id="1679700at2"/>
<keyword evidence="7 8" id="KW-0464">Manganese</keyword>
<dbReference type="STRING" id="1123382.SAMN02745221_01308"/>
<proteinExistence type="inferred from homology"/>
<sequence length="195" mass="20779">MGAQLATVVLIAVVLGMDAFSLAMGMGLNGVSKRYEIKFAFAVGVMHIVMPLIGLSLGLAVGKILGVWAGWLGALILTYIGVNFLRHGWRDIKGETLSWAEARKRREKREQLLKDNFKTILVLAFSVSVDALTVGFSLGTLNMPLLATVIIMGVVAGTMTFMGFVGGRFFSKLVGSYAQMAGGAVLLALAVKLVV</sequence>